<dbReference type="GO" id="GO:0008270">
    <property type="term" value="F:zinc ion binding"/>
    <property type="evidence" value="ECO:0007669"/>
    <property type="project" value="UniProtKB-KW"/>
</dbReference>
<evidence type="ECO:0000256" key="1">
    <source>
        <dbReference type="ARBA" id="ARBA00022723"/>
    </source>
</evidence>
<feature type="region of interest" description="Disordered" evidence="5">
    <location>
        <begin position="110"/>
        <end position="205"/>
    </location>
</feature>
<comment type="caution">
    <text evidence="7">The sequence shown here is derived from an EMBL/GenBank/DDBJ whole genome shotgun (WGS) entry which is preliminary data.</text>
</comment>
<accession>A0A5C5FSY1</accession>
<keyword evidence="2 4" id="KW-0863">Zinc-finger</keyword>
<dbReference type="PROSITE" id="PS50089">
    <property type="entry name" value="ZF_RING_2"/>
    <property type="match status" value="1"/>
</dbReference>
<evidence type="ECO:0000256" key="3">
    <source>
        <dbReference type="ARBA" id="ARBA00022833"/>
    </source>
</evidence>
<protein>
    <recommendedName>
        <fullName evidence="6">RING-type domain-containing protein</fullName>
    </recommendedName>
</protein>
<dbReference type="PROSITE" id="PS00518">
    <property type="entry name" value="ZF_RING_1"/>
    <property type="match status" value="1"/>
</dbReference>
<keyword evidence="8" id="KW-1185">Reference proteome</keyword>
<dbReference type="PANTHER" id="PTHR20932:SF8">
    <property type="entry name" value="LD22649P"/>
    <property type="match status" value="1"/>
</dbReference>
<evidence type="ECO:0000313" key="8">
    <source>
        <dbReference type="Proteomes" id="UP000311382"/>
    </source>
</evidence>
<gene>
    <name evidence="7" type="ORF">DMC30DRAFT_29709</name>
</gene>
<feature type="compositionally biased region" description="Low complexity" evidence="5">
    <location>
        <begin position="381"/>
        <end position="390"/>
    </location>
</feature>
<dbReference type="OrthoDB" id="2107166at2759"/>
<reference evidence="7 8" key="1">
    <citation type="submission" date="2019-03" db="EMBL/GenBank/DDBJ databases">
        <title>Rhodosporidium diobovatum UCD-FST 08-225 genome sequencing, assembly, and annotation.</title>
        <authorList>
            <person name="Fakankun I.U."/>
            <person name="Fristensky B."/>
            <person name="Levin D.B."/>
        </authorList>
    </citation>
    <scope>NUCLEOTIDE SEQUENCE [LARGE SCALE GENOMIC DNA]</scope>
    <source>
        <strain evidence="7 8">UCD-FST 08-225</strain>
    </source>
</reference>
<evidence type="ECO:0000256" key="4">
    <source>
        <dbReference type="PROSITE-ProRule" id="PRU00175"/>
    </source>
</evidence>
<feature type="domain" description="RING-type" evidence="6">
    <location>
        <begin position="51"/>
        <end position="103"/>
    </location>
</feature>
<evidence type="ECO:0000256" key="2">
    <source>
        <dbReference type="ARBA" id="ARBA00022771"/>
    </source>
</evidence>
<keyword evidence="3" id="KW-0862">Zinc</keyword>
<feature type="region of interest" description="Disordered" evidence="5">
    <location>
        <begin position="368"/>
        <end position="390"/>
    </location>
</feature>
<dbReference type="InterPro" id="IPR036779">
    <property type="entry name" value="LysM_dom_sf"/>
</dbReference>
<dbReference type="InterPro" id="IPR045030">
    <property type="entry name" value="LYSM1-4"/>
</dbReference>
<dbReference type="EMBL" id="SOZI01000117">
    <property type="protein sequence ID" value="TNY18891.1"/>
    <property type="molecule type" value="Genomic_DNA"/>
</dbReference>
<dbReference type="InterPro" id="IPR017907">
    <property type="entry name" value="Znf_RING_CS"/>
</dbReference>
<dbReference type="AlphaFoldDB" id="A0A5C5FSY1"/>
<proteinExistence type="predicted"/>
<organism evidence="7 8">
    <name type="scientific">Rhodotorula diobovata</name>
    <dbReference type="NCBI Taxonomy" id="5288"/>
    <lineage>
        <taxon>Eukaryota</taxon>
        <taxon>Fungi</taxon>
        <taxon>Dikarya</taxon>
        <taxon>Basidiomycota</taxon>
        <taxon>Pucciniomycotina</taxon>
        <taxon>Microbotryomycetes</taxon>
        <taxon>Sporidiobolales</taxon>
        <taxon>Sporidiobolaceae</taxon>
        <taxon>Rhodotorula</taxon>
    </lineage>
</organism>
<dbReference type="PANTHER" id="PTHR20932">
    <property type="entry name" value="LYSM AND PUTATIVE PEPTIDOGLYCAN-BINDING DOMAIN-CONTAINING PROTEIN"/>
    <property type="match status" value="1"/>
</dbReference>
<dbReference type="Proteomes" id="UP000311382">
    <property type="component" value="Unassembled WGS sequence"/>
</dbReference>
<feature type="compositionally biased region" description="Low complexity" evidence="5">
    <location>
        <begin position="113"/>
        <end position="130"/>
    </location>
</feature>
<name>A0A5C5FSY1_9BASI</name>
<evidence type="ECO:0000313" key="7">
    <source>
        <dbReference type="EMBL" id="TNY18891.1"/>
    </source>
</evidence>
<evidence type="ECO:0000256" key="5">
    <source>
        <dbReference type="SAM" id="MobiDB-lite"/>
    </source>
</evidence>
<evidence type="ECO:0000259" key="6">
    <source>
        <dbReference type="PROSITE" id="PS50089"/>
    </source>
</evidence>
<dbReference type="Gene3D" id="3.10.350.10">
    <property type="entry name" value="LysM domain"/>
    <property type="match status" value="1"/>
</dbReference>
<sequence>MHLLYLNVRLSLDTSRERVVGAQLRAGRRRRHRHSLLLSLTLTRFHTMRLCAACCATLDGSSTVPSHSEKPDSPQVDFPCGHSVCGACVRKRRRLAQACILCETANDMLASGSTRTSTASSSASRSASRAPSPPRYEDDKAAGDFVLGGDSDDDEEAPPAKETTASPPPPPPEVQADAQADDGSREEPPAYEAGGVGLGESDGKGAREQCALHHVRKDDTLQGLAFHYGVDGHVLCRLNKLPLSTLSTTPHLLHTKPFLLLPPTARRPSSSSEPVLPPALERKRLVVRRFQIATKCADWATAQAYVDQVWQARDAEARFVRENRCARGEGTEGDELEVRDGGELEEAVRAYEADERWEREQRNVKGKGALMRGEFGGGASPGARGWGWRS</sequence>
<keyword evidence="1" id="KW-0479">Metal-binding</keyword>
<dbReference type="InterPro" id="IPR001841">
    <property type="entry name" value="Znf_RING"/>
</dbReference>